<gene>
    <name evidence="2" type="ORF">ACJRO7_019836</name>
</gene>
<feature type="region of interest" description="Disordered" evidence="1">
    <location>
        <begin position="1"/>
        <end position="30"/>
    </location>
</feature>
<protein>
    <submittedName>
        <fullName evidence="2">Uncharacterized protein</fullName>
    </submittedName>
</protein>
<dbReference type="EMBL" id="JBJKBG010000005">
    <property type="protein sequence ID" value="KAL3738368.1"/>
    <property type="molecule type" value="Genomic_DNA"/>
</dbReference>
<organism evidence="2 3">
    <name type="scientific">Eucalyptus globulus</name>
    <name type="common">Tasmanian blue gum</name>
    <dbReference type="NCBI Taxonomy" id="34317"/>
    <lineage>
        <taxon>Eukaryota</taxon>
        <taxon>Viridiplantae</taxon>
        <taxon>Streptophyta</taxon>
        <taxon>Embryophyta</taxon>
        <taxon>Tracheophyta</taxon>
        <taxon>Spermatophyta</taxon>
        <taxon>Magnoliopsida</taxon>
        <taxon>eudicotyledons</taxon>
        <taxon>Gunneridae</taxon>
        <taxon>Pentapetalae</taxon>
        <taxon>rosids</taxon>
        <taxon>malvids</taxon>
        <taxon>Myrtales</taxon>
        <taxon>Myrtaceae</taxon>
        <taxon>Myrtoideae</taxon>
        <taxon>Eucalypteae</taxon>
        <taxon>Eucalyptus</taxon>
    </lineage>
</organism>
<dbReference type="Proteomes" id="UP001634007">
    <property type="component" value="Unassembled WGS sequence"/>
</dbReference>
<keyword evidence="3" id="KW-1185">Reference proteome</keyword>
<evidence type="ECO:0000313" key="3">
    <source>
        <dbReference type="Proteomes" id="UP001634007"/>
    </source>
</evidence>
<proteinExistence type="predicted"/>
<sequence length="129" mass="14377">MPELEDDGPGRTRRDRPSAPPPDAAAAAAPGESIMDLDLDVYSPWPTMDQQLPFGAFLSASDQPSSPLWALSRGFEDKLAAAPRRRRRGPPLRLLSVRRMSVLSSSEFVRFWFRVGFVRIALIELDLGR</sequence>
<name>A0ABD3KJS9_EUCGL</name>
<accession>A0ABD3KJS9</accession>
<reference evidence="2 3" key="1">
    <citation type="submission" date="2024-11" db="EMBL/GenBank/DDBJ databases">
        <title>Chromosome-level genome assembly of Eucalyptus globulus Labill. provides insights into its genome evolution.</title>
        <authorList>
            <person name="Li X."/>
        </authorList>
    </citation>
    <scope>NUCLEOTIDE SEQUENCE [LARGE SCALE GENOMIC DNA]</scope>
    <source>
        <strain evidence="2">CL2024</strain>
        <tissue evidence="2">Fresh tender leaves</tissue>
    </source>
</reference>
<dbReference type="AlphaFoldDB" id="A0ABD3KJS9"/>
<comment type="caution">
    <text evidence="2">The sequence shown here is derived from an EMBL/GenBank/DDBJ whole genome shotgun (WGS) entry which is preliminary data.</text>
</comment>
<evidence type="ECO:0000313" key="2">
    <source>
        <dbReference type="EMBL" id="KAL3738368.1"/>
    </source>
</evidence>
<feature type="compositionally biased region" description="Basic and acidic residues" evidence="1">
    <location>
        <begin position="8"/>
        <end position="17"/>
    </location>
</feature>
<evidence type="ECO:0000256" key="1">
    <source>
        <dbReference type="SAM" id="MobiDB-lite"/>
    </source>
</evidence>